<dbReference type="Gene3D" id="1.10.510.10">
    <property type="entry name" value="Transferase(Phosphotransferase) domain 1"/>
    <property type="match status" value="1"/>
</dbReference>
<evidence type="ECO:0008006" key="7">
    <source>
        <dbReference type="Google" id="ProtNLM"/>
    </source>
</evidence>
<dbReference type="Pfam" id="PF07714">
    <property type="entry name" value="PK_Tyr_Ser-Thr"/>
    <property type="match status" value="1"/>
</dbReference>
<dbReference type="SMART" id="SM00454">
    <property type="entry name" value="SAM"/>
    <property type="match status" value="1"/>
</dbReference>
<dbReference type="GO" id="GO:0004674">
    <property type="term" value="F:protein serine/threonine kinase activity"/>
    <property type="evidence" value="ECO:0007669"/>
    <property type="project" value="TreeGrafter"/>
</dbReference>
<dbReference type="InterPro" id="IPR017441">
    <property type="entry name" value="Protein_kinase_ATP_BS"/>
</dbReference>
<evidence type="ECO:0000259" key="3">
    <source>
        <dbReference type="PROSITE" id="PS50011"/>
    </source>
</evidence>
<dbReference type="PROSITE" id="PS00107">
    <property type="entry name" value="PROTEIN_KINASE_ATP"/>
    <property type="match status" value="1"/>
</dbReference>
<feature type="region of interest" description="Disordered" evidence="2">
    <location>
        <begin position="276"/>
        <end position="396"/>
    </location>
</feature>
<dbReference type="InterPro" id="IPR000719">
    <property type="entry name" value="Prot_kinase_dom"/>
</dbReference>
<gene>
    <name evidence="5" type="ORF">CYMTET_38948</name>
</gene>
<dbReference type="EMBL" id="LGRX02025879">
    <property type="protein sequence ID" value="KAK3251715.1"/>
    <property type="molecule type" value="Genomic_DNA"/>
</dbReference>
<comment type="caution">
    <text evidence="5">The sequence shown here is derived from an EMBL/GenBank/DDBJ whole genome shotgun (WGS) entry which is preliminary data.</text>
</comment>
<feature type="region of interest" description="Disordered" evidence="2">
    <location>
        <begin position="669"/>
        <end position="705"/>
    </location>
</feature>
<feature type="region of interest" description="Disordered" evidence="2">
    <location>
        <begin position="571"/>
        <end position="602"/>
    </location>
</feature>
<dbReference type="InterPro" id="IPR013761">
    <property type="entry name" value="SAM/pointed_sf"/>
</dbReference>
<dbReference type="Gene3D" id="3.30.200.20">
    <property type="entry name" value="Phosphorylase Kinase, domain 1"/>
    <property type="match status" value="1"/>
</dbReference>
<dbReference type="InterPro" id="IPR001660">
    <property type="entry name" value="SAM"/>
</dbReference>
<dbReference type="PROSITE" id="PS50011">
    <property type="entry name" value="PROTEIN_KINASE_DOM"/>
    <property type="match status" value="1"/>
</dbReference>
<protein>
    <recommendedName>
        <fullName evidence="7">Protein kinase domain-containing protein</fullName>
    </recommendedName>
</protein>
<dbReference type="SUPFAM" id="SSF56112">
    <property type="entry name" value="Protein kinase-like (PK-like)"/>
    <property type="match status" value="1"/>
</dbReference>
<evidence type="ECO:0000313" key="6">
    <source>
        <dbReference type="Proteomes" id="UP001190700"/>
    </source>
</evidence>
<keyword evidence="1" id="KW-0067">ATP-binding</keyword>
<dbReference type="Proteomes" id="UP001190700">
    <property type="component" value="Unassembled WGS sequence"/>
</dbReference>
<name>A0AAE0CD32_9CHLO</name>
<sequence length="1068" mass="116371">MQTKKKATTLSLAQFHAVTPFRAERRESGLLPAASLEKDLNALVGKSEGEEVVKEGTLVLLVKTSCTRNQANHPGKSNSSGRYDWKVSLEAGRDFPLSRLIKKVSFCFALQTLPVQNVNSEPFSISCETTQSTDVRIRIQFQRKYKRKCLDLHHTLETSSLNSAPDGREVVDVKQYTLSVDDSLLQQFNAEAAKGVQANLWKSHEVIEWLKHNQLDQYAPQFKAKNVDGYILSTLSDTDLLNELQIDSRIARLHILRAFSGQADRVDSASVSRAVLTEGESPLRLPSSSTAPIRTSRSSASPSATSSTPPPSRKPAGASAGGTGPSKPLVDEEGYQLGGSRRARRLASRECRAEVAAGDPPDELPTRRRNRRNTRRNQKLGQQLPPPCNPERSGADLEAPVIHGSWPALSPEDGDDVGHVAVGCNEGAATRDAREAVGELAEEVPAVEVDASWASILKQPAEVQEDYRRATESKFRSTVRWLVTEIHQHCAAAKKAENPNGSPRHEAADTYIASCLHAALGDVAKPHSCRLLECAQAAGLELHEGGLVGTPLSGKRAEKLSRSLSNLLAAASDEEEAAEASQETASSRGAGPETPETPRQVPRSLLTQALQEERVARDCAPAPRAEVATAPCRYPGAGDDAPTSPSTPSAPQPALQDLWDYICTPDQTATARDEERNGTSHDNAGQEQRDTVPGSNGVHRASAGVDVGCTTIERALSGSLTSPSSSPPISSMSWREALTRTKASHEIRWEELEFENKSDNSDPGAGGPTLLGSGGYGKVYLASWNSTPVAVKVLHHLELQPTEKQMKEFKREVEILASLHHPNVVLWMGTCVRADNPLALVTEPIFTESRAPNGQVQYQGRSLHYMLHKRPSVQGAPTNQPAGTSIHKLTRLKWALDVVLGMVYLHGKCVCHLDLNANNVLITKGDVAKITDFGLSKARMSTLGVVRNSTGDLGTVAYQAPERMTQQEFDGKKADVFSFGVMLYELATGRVPWAAKRTEYVLCAVANNGSKAVKQELEFPEEYNAWRDLAYKCWEDKPELRPSFEEVHKVVLECIKLERQVARAAKKS</sequence>
<dbReference type="AlphaFoldDB" id="A0AAE0CD32"/>
<feature type="compositionally biased region" description="Low complexity" evidence="2">
    <location>
        <begin position="286"/>
        <end position="307"/>
    </location>
</feature>
<feature type="domain" description="SAM" evidence="4">
    <location>
        <begin position="201"/>
        <end position="265"/>
    </location>
</feature>
<evidence type="ECO:0000313" key="5">
    <source>
        <dbReference type="EMBL" id="KAK3251715.1"/>
    </source>
</evidence>
<dbReference type="PANTHER" id="PTHR44329">
    <property type="entry name" value="SERINE/THREONINE-PROTEIN KINASE TNNI3K-RELATED"/>
    <property type="match status" value="1"/>
</dbReference>
<feature type="domain" description="Protein kinase" evidence="3">
    <location>
        <begin position="765"/>
        <end position="1051"/>
    </location>
</feature>
<feature type="region of interest" description="Disordered" evidence="2">
    <location>
        <begin position="630"/>
        <end position="654"/>
    </location>
</feature>
<evidence type="ECO:0000256" key="2">
    <source>
        <dbReference type="SAM" id="MobiDB-lite"/>
    </source>
</evidence>
<dbReference type="InterPro" id="IPR038704">
    <property type="entry name" value="YEAST_sf"/>
</dbReference>
<feature type="binding site" evidence="1">
    <location>
        <position position="792"/>
    </location>
    <ligand>
        <name>ATP</name>
        <dbReference type="ChEBI" id="CHEBI:30616"/>
    </ligand>
</feature>
<evidence type="ECO:0000259" key="4">
    <source>
        <dbReference type="PROSITE" id="PS50105"/>
    </source>
</evidence>
<feature type="compositionally biased region" description="Low complexity" evidence="2">
    <location>
        <begin position="641"/>
        <end position="654"/>
    </location>
</feature>
<dbReference type="Gene3D" id="2.60.40.1970">
    <property type="entry name" value="YEATS domain"/>
    <property type="match status" value="1"/>
</dbReference>
<keyword evidence="6" id="KW-1185">Reference proteome</keyword>
<accession>A0AAE0CD32</accession>
<dbReference type="CDD" id="cd09487">
    <property type="entry name" value="SAM_superfamily"/>
    <property type="match status" value="1"/>
</dbReference>
<keyword evidence="1" id="KW-0547">Nucleotide-binding</keyword>
<dbReference type="InterPro" id="IPR001245">
    <property type="entry name" value="Ser-Thr/Tyr_kinase_cat_dom"/>
</dbReference>
<organism evidence="5 6">
    <name type="scientific">Cymbomonas tetramitiformis</name>
    <dbReference type="NCBI Taxonomy" id="36881"/>
    <lineage>
        <taxon>Eukaryota</taxon>
        <taxon>Viridiplantae</taxon>
        <taxon>Chlorophyta</taxon>
        <taxon>Pyramimonadophyceae</taxon>
        <taxon>Pyramimonadales</taxon>
        <taxon>Pyramimonadaceae</taxon>
        <taxon>Cymbomonas</taxon>
    </lineage>
</organism>
<dbReference type="SUPFAM" id="SSF47769">
    <property type="entry name" value="SAM/Pointed domain"/>
    <property type="match status" value="1"/>
</dbReference>
<dbReference type="Pfam" id="PF07647">
    <property type="entry name" value="SAM_2"/>
    <property type="match status" value="1"/>
</dbReference>
<dbReference type="GO" id="GO:0005524">
    <property type="term" value="F:ATP binding"/>
    <property type="evidence" value="ECO:0007669"/>
    <property type="project" value="UniProtKB-UniRule"/>
</dbReference>
<dbReference type="InterPro" id="IPR051681">
    <property type="entry name" value="Ser/Thr_Kinases-Pseudokinases"/>
</dbReference>
<dbReference type="InterPro" id="IPR011009">
    <property type="entry name" value="Kinase-like_dom_sf"/>
</dbReference>
<reference evidence="5 6" key="1">
    <citation type="journal article" date="2015" name="Genome Biol. Evol.">
        <title>Comparative Genomics of a Bacterivorous Green Alga Reveals Evolutionary Causalities and Consequences of Phago-Mixotrophic Mode of Nutrition.</title>
        <authorList>
            <person name="Burns J.A."/>
            <person name="Paasch A."/>
            <person name="Narechania A."/>
            <person name="Kim E."/>
        </authorList>
    </citation>
    <scope>NUCLEOTIDE SEQUENCE [LARGE SCALE GENOMIC DNA]</scope>
    <source>
        <strain evidence="5 6">PLY_AMNH</strain>
    </source>
</reference>
<dbReference type="Gene3D" id="1.10.150.50">
    <property type="entry name" value="Transcription Factor, Ets-1"/>
    <property type="match status" value="1"/>
</dbReference>
<dbReference type="PROSITE" id="PS50105">
    <property type="entry name" value="SAM_DOMAIN"/>
    <property type="match status" value="1"/>
</dbReference>
<proteinExistence type="predicted"/>
<evidence type="ECO:0000256" key="1">
    <source>
        <dbReference type="PROSITE-ProRule" id="PRU10141"/>
    </source>
</evidence>
<feature type="compositionally biased region" description="Basic residues" evidence="2">
    <location>
        <begin position="367"/>
        <end position="378"/>
    </location>
</feature>